<accession>A0A9P8QHY0</accession>
<dbReference type="SUPFAM" id="SSF48452">
    <property type="entry name" value="TPR-like"/>
    <property type="match status" value="2"/>
</dbReference>
<name>A0A9P8QHY0_9HYPO</name>
<dbReference type="InterPro" id="IPR012344">
    <property type="entry name" value="Matrix_HIV/RSV_N"/>
</dbReference>
<proteinExistence type="predicted"/>
<protein>
    <recommendedName>
        <fullName evidence="1">CHAT domain-containing protein</fullName>
    </recommendedName>
</protein>
<dbReference type="Gene3D" id="1.25.40.10">
    <property type="entry name" value="Tetratricopeptide repeat domain"/>
    <property type="match status" value="2"/>
</dbReference>
<keyword evidence="3" id="KW-1185">Reference proteome</keyword>
<dbReference type="PANTHER" id="PTHR19959:SF119">
    <property type="entry name" value="FUNGAL LIPASE-LIKE DOMAIN-CONTAINING PROTEIN"/>
    <property type="match status" value="1"/>
</dbReference>
<dbReference type="OrthoDB" id="9991317at2759"/>
<dbReference type="Pfam" id="PF12770">
    <property type="entry name" value="CHAT"/>
    <property type="match status" value="1"/>
</dbReference>
<dbReference type="Proteomes" id="UP000827724">
    <property type="component" value="Unassembled WGS sequence"/>
</dbReference>
<dbReference type="AlphaFoldDB" id="A0A9P8QHY0"/>
<comment type="caution">
    <text evidence="2">The sequence shown here is derived from an EMBL/GenBank/DDBJ whole genome shotgun (WGS) entry which is preliminary data.</text>
</comment>
<evidence type="ECO:0000313" key="2">
    <source>
        <dbReference type="EMBL" id="KAH6603228.1"/>
    </source>
</evidence>
<evidence type="ECO:0000313" key="3">
    <source>
        <dbReference type="Proteomes" id="UP000827724"/>
    </source>
</evidence>
<gene>
    <name evidence="2" type="ORF">Trco_008003</name>
</gene>
<evidence type="ECO:0000259" key="1">
    <source>
        <dbReference type="Pfam" id="PF12770"/>
    </source>
</evidence>
<sequence>MSKLWEDEANKLFQRFQRNGCLKDANKGVRIMEQAIGLAGDNATPDMFFNCGMSLASRFLHSDSIDDINRAISLTDKAVDGTPCGHADRASYLEHLGTYLSLRFSQTWSMADLDRAISVVGEAVDVVSRHSDNNNNNNNNPKRASYLSSLGSYLAQRFEQTGSMADLNRAISVADEAIDGSPRGDPLYHASHLSSLGNHLGQRFEQTGSMADLNRAISVASEAVDAIPRSHPVRASYLGGLGKHLCRRFERTGSTADLDRAVGVAREAVDASPRKHPSYALNLHTLAITLTCRSARTGSADDLDQAIEAGSEAVNAVHPSHTRRPLLLNNLGAALTSRFYGKKSMDDLHRAIGILQSSVDAMPPGHSHAGRALSNLARALGTRFEQTGAIADADRAISLLRDAAEGANGPERAGYLFYLGCWSRTRFRHTCSVDDFNRALESFTAGWHCRDGRPSIRIRSANAAAYMIAAGKEWTQCSRLLRDAVSLFPAVSPRSLGRTDVQSLLAGFYGLPPAAAAAALNDGNAPADALRLLELGRGVVAGLLMDMRRDITALELRHPDLADKFARLRDELDSPERLLSEAPGDGVSSWERRAERRRTADEEFGDVVDAIRARPEFSDFLQPPAAEELMRAAEQGPIVVVNVSSFGCDAFTVEPGSIRATRLADVTEIEVARQVDRLRAQSDLSSSLEWLWHNICRPILDALGFRNPVTDGNWPHVWWIPTGLLSQVPLHAAGIYRQASKERVLDRVVSSYAPSIRALLHGRRHHVHKPTGASTVGSALVVAMQETPGLPDRGYLRFANDEADMLEKLCPQLQLAPIMPPRRRDDIIAHLQECKVFHFAGHGKSDQKEPSRSCLLLEDWEKTPLTVGDVRDSRLQESAPFLAYLSACSTGLNKETKLSDEGIHLVSAFQLAGFRHVVGTLWEVSDKHCVDVARILYKTLQEEGMTDAAVSRGLHRALRMLRNGGAGDADEVRDAELLCAEAPSRGVADFFWVPYVHFGA</sequence>
<dbReference type="PANTHER" id="PTHR19959">
    <property type="entry name" value="KINESIN LIGHT CHAIN"/>
    <property type="match status" value="1"/>
</dbReference>
<dbReference type="InterPro" id="IPR011990">
    <property type="entry name" value="TPR-like_helical_dom_sf"/>
</dbReference>
<dbReference type="InterPro" id="IPR024983">
    <property type="entry name" value="CHAT_dom"/>
</dbReference>
<organism evidence="2 3">
    <name type="scientific">Trichoderma cornu-damae</name>
    <dbReference type="NCBI Taxonomy" id="654480"/>
    <lineage>
        <taxon>Eukaryota</taxon>
        <taxon>Fungi</taxon>
        <taxon>Dikarya</taxon>
        <taxon>Ascomycota</taxon>
        <taxon>Pezizomycotina</taxon>
        <taxon>Sordariomycetes</taxon>
        <taxon>Hypocreomycetidae</taxon>
        <taxon>Hypocreales</taxon>
        <taxon>Hypocreaceae</taxon>
        <taxon>Trichoderma</taxon>
    </lineage>
</organism>
<feature type="domain" description="CHAT" evidence="1">
    <location>
        <begin position="687"/>
        <end position="961"/>
    </location>
</feature>
<dbReference type="Gene3D" id="1.10.150.90">
    <property type="entry name" value="Immunodeficiency lentiviruses, gag gene matrix protein p17"/>
    <property type="match status" value="1"/>
</dbReference>
<reference evidence="2" key="1">
    <citation type="submission" date="2021-08" db="EMBL/GenBank/DDBJ databases">
        <title>Chromosome-Level Trichoderma cornu-damae using Hi-C Data.</title>
        <authorList>
            <person name="Kim C.S."/>
        </authorList>
    </citation>
    <scope>NUCLEOTIDE SEQUENCE</scope>
    <source>
        <strain evidence="2">KA19-0412C</strain>
    </source>
</reference>
<dbReference type="EMBL" id="JAIWOZ010000007">
    <property type="protein sequence ID" value="KAH6603228.1"/>
    <property type="molecule type" value="Genomic_DNA"/>
</dbReference>